<dbReference type="GO" id="GO:0003684">
    <property type="term" value="F:damaged DNA binding"/>
    <property type="evidence" value="ECO:0007669"/>
    <property type="project" value="InterPro"/>
</dbReference>
<proteinExistence type="inferred from homology"/>
<evidence type="ECO:0000259" key="16">
    <source>
        <dbReference type="PROSITE" id="PS51068"/>
    </source>
</evidence>
<keyword evidence="11" id="KW-0511">Multifunctional enzyme</keyword>
<dbReference type="SMART" id="SM01232">
    <property type="entry name" value="H2TH"/>
    <property type="match status" value="1"/>
</dbReference>
<dbReference type="SUPFAM" id="SSF81624">
    <property type="entry name" value="N-terminal domain of MutM-like DNA repair proteins"/>
    <property type="match status" value="1"/>
</dbReference>
<keyword evidence="10" id="KW-0456">Lyase</keyword>
<dbReference type="Proteomes" id="UP000198582">
    <property type="component" value="Unassembled WGS sequence"/>
</dbReference>
<protein>
    <recommendedName>
        <fullName evidence="2">DNA-(apurinic or apyrimidinic site) lyase</fullName>
        <ecNumber evidence="2">4.2.99.18</ecNumber>
    </recommendedName>
</protein>
<evidence type="ECO:0000256" key="6">
    <source>
        <dbReference type="ARBA" id="ARBA00022801"/>
    </source>
</evidence>
<dbReference type="InterPro" id="IPR015887">
    <property type="entry name" value="DNA_glyclase_Znf_dom_DNA_BS"/>
</dbReference>
<evidence type="ECO:0000256" key="3">
    <source>
        <dbReference type="ARBA" id="ARBA00022723"/>
    </source>
</evidence>
<evidence type="ECO:0000256" key="14">
    <source>
        <dbReference type="PROSITE-ProRule" id="PRU00391"/>
    </source>
</evidence>
<dbReference type="STRING" id="394193.SAMN04489732_104206"/>
<dbReference type="InterPro" id="IPR010979">
    <property type="entry name" value="Ribosomal_uS13-like_H2TH"/>
</dbReference>
<dbReference type="RefSeq" id="WP_091616744.1">
    <property type="nucleotide sequence ID" value="NZ_FOEF01000004.1"/>
</dbReference>
<dbReference type="PROSITE" id="PS01242">
    <property type="entry name" value="ZF_FPG_1"/>
    <property type="match status" value="1"/>
</dbReference>
<dbReference type="InterPro" id="IPR012319">
    <property type="entry name" value="FPG_cat"/>
</dbReference>
<keyword evidence="17" id="KW-0540">Nuclease</keyword>
<evidence type="ECO:0000313" key="17">
    <source>
        <dbReference type="EMBL" id="SEP17349.1"/>
    </source>
</evidence>
<dbReference type="SUPFAM" id="SSF57716">
    <property type="entry name" value="Glucocorticoid receptor-like (DNA-binding domain)"/>
    <property type="match status" value="1"/>
</dbReference>
<evidence type="ECO:0000256" key="11">
    <source>
        <dbReference type="ARBA" id="ARBA00023268"/>
    </source>
</evidence>
<dbReference type="EMBL" id="FOEF01000004">
    <property type="protein sequence ID" value="SEP17349.1"/>
    <property type="molecule type" value="Genomic_DNA"/>
</dbReference>
<dbReference type="GO" id="GO:0006284">
    <property type="term" value="P:base-excision repair"/>
    <property type="evidence" value="ECO:0007669"/>
    <property type="project" value="InterPro"/>
</dbReference>
<dbReference type="CDD" id="cd08971">
    <property type="entry name" value="AcNei2_N"/>
    <property type="match status" value="1"/>
</dbReference>
<dbReference type="Gene3D" id="3.20.190.10">
    <property type="entry name" value="MutM-like, N-terminal"/>
    <property type="match status" value="1"/>
</dbReference>
<feature type="domain" description="Formamidopyrimidine-DNA glycosylase catalytic" evidence="16">
    <location>
        <begin position="2"/>
        <end position="102"/>
    </location>
</feature>
<dbReference type="PANTHER" id="PTHR42697:SF1">
    <property type="entry name" value="ENDONUCLEASE 8"/>
    <property type="match status" value="1"/>
</dbReference>
<evidence type="ECO:0000256" key="2">
    <source>
        <dbReference type="ARBA" id="ARBA00012720"/>
    </source>
</evidence>
<dbReference type="InterPro" id="IPR044090">
    <property type="entry name" value="Nei2_N"/>
</dbReference>
<dbReference type="GO" id="GO:0140078">
    <property type="term" value="F:class I DNA-(apurinic or apyrimidinic site) endonuclease activity"/>
    <property type="evidence" value="ECO:0007669"/>
    <property type="project" value="UniProtKB-EC"/>
</dbReference>
<accession>A0A1H8VPQ1</accession>
<evidence type="ECO:0000256" key="9">
    <source>
        <dbReference type="ARBA" id="ARBA00023204"/>
    </source>
</evidence>
<keyword evidence="17" id="KW-0255">Endonuclease</keyword>
<evidence type="ECO:0000256" key="12">
    <source>
        <dbReference type="ARBA" id="ARBA00023295"/>
    </source>
</evidence>
<evidence type="ECO:0000256" key="1">
    <source>
        <dbReference type="ARBA" id="ARBA00009409"/>
    </source>
</evidence>
<evidence type="ECO:0000256" key="8">
    <source>
        <dbReference type="ARBA" id="ARBA00023125"/>
    </source>
</evidence>
<dbReference type="GO" id="GO:0008270">
    <property type="term" value="F:zinc ion binding"/>
    <property type="evidence" value="ECO:0007669"/>
    <property type="project" value="UniProtKB-KW"/>
</dbReference>
<evidence type="ECO:0000256" key="10">
    <source>
        <dbReference type="ARBA" id="ARBA00023239"/>
    </source>
</evidence>
<reference evidence="17 18" key="1">
    <citation type="submission" date="2016-10" db="EMBL/GenBank/DDBJ databases">
        <authorList>
            <person name="de Groot N.N."/>
        </authorList>
    </citation>
    <scope>NUCLEOTIDE SEQUENCE [LARGE SCALE GENOMIC DNA]</scope>
    <source>
        <strain evidence="17 18">DSM 44993</strain>
    </source>
</reference>
<keyword evidence="6" id="KW-0378">Hydrolase</keyword>
<dbReference type="AlphaFoldDB" id="A0A1H8VPQ1"/>
<evidence type="ECO:0000256" key="4">
    <source>
        <dbReference type="ARBA" id="ARBA00022763"/>
    </source>
</evidence>
<dbReference type="Gene3D" id="1.10.8.50">
    <property type="match status" value="1"/>
</dbReference>
<comment type="catalytic activity">
    <reaction evidence="13">
        <text>2'-deoxyribonucleotide-(2'-deoxyribose 5'-phosphate)-2'-deoxyribonucleotide-DNA = a 3'-end 2'-deoxyribonucleotide-(2,3-dehydro-2,3-deoxyribose 5'-phosphate)-DNA + a 5'-end 5'-phospho-2'-deoxyribonucleoside-DNA + H(+)</text>
        <dbReference type="Rhea" id="RHEA:66592"/>
        <dbReference type="Rhea" id="RHEA-COMP:13180"/>
        <dbReference type="Rhea" id="RHEA-COMP:16897"/>
        <dbReference type="Rhea" id="RHEA-COMP:17067"/>
        <dbReference type="ChEBI" id="CHEBI:15378"/>
        <dbReference type="ChEBI" id="CHEBI:136412"/>
        <dbReference type="ChEBI" id="CHEBI:157695"/>
        <dbReference type="ChEBI" id="CHEBI:167181"/>
        <dbReference type="EC" id="4.2.99.18"/>
    </reaction>
</comment>
<keyword evidence="12" id="KW-0326">Glycosidase</keyword>
<keyword evidence="3" id="KW-0479">Metal-binding</keyword>
<keyword evidence="18" id="KW-1185">Reference proteome</keyword>
<organism evidence="17 18">
    <name type="scientific">Amycolatopsis saalfeldensis</name>
    <dbReference type="NCBI Taxonomy" id="394193"/>
    <lineage>
        <taxon>Bacteria</taxon>
        <taxon>Bacillati</taxon>
        <taxon>Actinomycetota</taxon>
        <taxon>Actinomycetes</taxon>
        <taxon>Pseudonocardiales</taxon>
        <taxon>Pseudonocardiaceae</taxon>
        <taxon>Amycolatopsis</taxon>
    </lineage>
</organism>
<dbReference type="EC" id="4.2.99.18" evidence="2"/>
<name>A0A1H8VPQ1_9PSEU</name>
<evidence type="ECO:0000256" key="13">
    <source>
        <dbReference type="ARBA" id="ARBA00044632"/>
    </source>
</evidence>
<evidence type="ECO:0000256" key="7">
    <source>
        <dbReference type="ARBA" id="ARBA00022833"/>
    </source>
</evidence>
<dbReference type="Pfam" id="PF06831">
    <property type="entry name" value="H2TH"/>
    <property type="match status" value="1"/>
</dbReference>
<gene>
    <name evidence="17" type="ORF">SAMN04489732_104206</name>
</gene>
<keyword evidence="5 14" id="KW-0863">Zinc-finger</keyword>
<dbReference type="PROSITE" id="PS51066">
    <property type="entry name" value="ZF_FPG_2"/>
    <property type="match status" value="1"/>
</dbReference>
<dbReference type="InterPro" id="IPR035937">
    <property type="entry name" value="FPG_N"/>
</dbReference>
<dbReference type="SUPFAM" id="SSF46946">
    <property type="entry name" value="S13-like H2TH domain"/>
    <property type="match status" value="1"/>
</dbReference>
<keyword evidence="4" id="KW-0227">DNA damage</keyword>
<dbReference type="InterPro" id="IPR015886">
    <property type="entry name" value="H2TH_FPG"/>
</dbReference>
<sequence length="267" mass="29094">MPEGDTVFLAGKLLDKALAGKTLLRGEFRHPALATVDLSGRDVLGVGTVGKHLFTRFSGDLTLHSHLRMDGSWEIYRAGAKWRTPAHHARVILATSDVQAVGFRLHDLELVPSAEAPGLVAHLGPDLLDPQWTDEHAARATAALAAEPGRELGEALLDQRIMAGVGNLYKVEICFLLGVSPWTPVSEVDAAKAVALARKLLLANAWRHEQVTTGDPTRGRRTWVYERTRPGCFRCGGRVRVAGQGDGVRRRPTWFCPRCQPGPQPAD</sequence>
<evidence type="ECO:0000256" key="5">
    <source>
        <dbReference type="ARBA" id="ARBA00022771"/>
    </source>
</evidence>
<feature type="domain" description="FPG-type" evidence="15">
    <location>
        <begin position="223"/>
        <end position="261"/>
    </location>
</feature>
<evidence type="ECO:0000259" key="15">
    <source>
        <dbReference type="PROSITE" id="PS51066"/>
    </source>
</evidence>
<dbReference type="Pfam" id="PF01149">
    <property type="entry name" value="Fapy_DNA_glyco"/>
    <property type="match status" value="1"/>
</dbReference>
<keyword evidence="7" id="KW-0862">Zinc</keyword>
<comment type="similarity">
    <text evidence="1">Belongs to the FPG family.</text>
</comment>
<dbReference type="PROSITE" id="PS51068">
    <property type="entry name" value="FPG_CAT"/>
    <property type="match status" value="1"/>
</dbReference>
<dbReference type="InterPro" id="IPR000214">
    <property type="entry name" value="Znf_DNA_glyclase/AP_lyase"/>
</dbReference>
<dbReference type="PANTHER" id="PTHR42697">
    <property type="entry name" value="ENDONUCLEASE 8"/>
    <property type="match status" value="1"/>
</dbReference>
<dbReference type="OrthoDB" id="9800855at2"/>
<dbReference type="SMART" id="SM00898">
    <property type="entry name" value="Fapy_DNA_glyco"/>
    <property type="match status" value="1"/>
</dbReference>
<keyword evidence="8" id="KW-0238">DNA-binding</keyword>
<dbReference type="GO" id="GO:0000703">
    <property type="term" value="F:oxidized pyrimidine nucleobase lesion DNA N-glycosylase activity"/>
    <property type="evidence" value="ECO:0007669"/>
    <property type="project" value="TreeGrafter"/>
</dbReference>
<evidence type="ECO:0000313" key="18">
    <source>
        <dbReference type="Proteomes" id="UP000198582"/>
    </source>
</evidence>
<keyword evidence="9" id="KW-0234">DNA repair</keyword>